<dbReference type="InterPro" id="IPR011701">
    <property type="entry name" value="MFS"/>
</dbReference>
<keyword evidence="3" id="KW-1003">Cell membrane</keyword>
<dbReference type="SUPFAM" id="SSF103473">
    <property type="entry name" value="MFS general substrate transporter"/>
    <property type="match status" value="1"/>
</dbReference>
<evidence type="ECO:0000256" key="3">
    <source>
        <dbReference type="ARBA" id="ARBA00022475"/>
    </source>
</evidence>
<dbReference type="InterPro" id="IPR020846">
    <property type="entry name" value="MFS_dom"/>
</dbReference>
<evidence type="ECO:0000256" key="7">
    <source>
        <dbReference type="SAM" id="Phobius"/>
    </source>
</evidence>
<dbReference type="PANTHER" id="PTHR43124:SF10">
    <property type="entry name" value="PURINE EFFLUX PUMP PBUE"/>
    <property type="match status" value="1"/>
</dbReference>
<evidence type="ECO:0000313" key="9">
    <source>
        <dbReference type="EMBL" id="MFB9755092.1"/>
    </source>
</evidence>
<feature type="transmembrane region" description="Helical" evidence="7">
    <location>
        <begin position="130"/>
        <end position="152"/>
    </location>
</feature>
<protein>
    <submittedName>
        <fullName evidence="9">MFS transporter</fullName>
    </submittedName>
</protein>
<proteinExistence type="predicted"/>
<feature type="transmembrane region" description="Helical" evidence="7">
    <location>
        <begin position="293"/>
        <end position="318"/>
    </location>
</feature>
<feature type="transmembrane region" description="Helical" evidence="7">
    <location>
        <begin position="269"/>
        <end position="287"/>
    </location>
</feature>
<feature type="transmembrane region" description="Helical" evidence="7">
    <location>
        <begin position="40"/>
        <end position="65"/>
    </location>
</feature>
<dbReference type="EMBL" id="JBHMAG010000018">
    <property type="protein sequence ID" value="MFB9755092.1"/>
    <property type="molecule type" value="Genomic_DNA"/>
</dbReference>
<name>A0ABV5W3W4_9BACL</name>
<evidence type="ECO:0000256" key="2">
    <source>
        <dbReference type="ARBA" id="ARBA00022448"/>
    </source>
</evidence>
<keyword evidence="5 7" id="KW-1133">Transmembrane helix</keyword>
<dbReference type="Gene3D" id="1.20.1250.20">
    <property type="entry name" value="MFS general substrate transporter like domains"/>
    <property type="match status" value="1"/>
</dbReference>
<feature type="transmembrane region" description="Helical" evidence="7">
    <location>
        <begin position="72"/>
        <end position="91"/>
    </location>
</feature>
<feature type="domain" description="Major facilitator superfamily (MFS) profile" evidence="8">
    <location>
        <begin position="6"/>
        <end position="381"/>
    </location>
</feature>
<feature type="transmembrane region" description="Helical" evidence="7">
    <location>
        <begin position="239"/>
        <end position="257"/>
    </location>
</feature>
<evidence type="ECO:0000259" key="8">
    <source>
        <dbReference type="PROSITE" id="PS50850"/>
    </source>
</evidence>
<feature type="transmembrane region" description="Helical" evidence="7">
    <location>
        <begin position="7"/>
        <end position="28"/>
    </location>
</feature>
<dbReference type="InterPro" id="IPR050189">
    <property type="entry name" value="MFS_Efflux_Transporters"/>
</dbReference>
<feature type="transmembrane region" description="Helical" evidence="7">
    <location>
        <begin position="97"/>
        <end position="118"/>
    </location>
</feature>
<organism evidence="9 10">
    <name type="scientific">Paenibacillus hodogayensis</name>
    <dbReference type="NCBI Taxonomy" id="279208"/>
    <lineage>
        <taxon>Bacteria</taxon>
        <taxon>Bacillati</taxon>
        <taxon>Bacillota</taxon>
        <taxon>Bacilli</taxon>
        <taxon>Bacillales</taxon>
        <taxon>Paenibacillaceae</taxon>
        <taxon>Paenibacillus</taxon>
    </lineage>
</organism>
<evidence type="ECO:0000256" key="4">
    <source>
        <dbReference type="ARBA" id="ARBA00022692"/>
    </source>
</evidence>
<dbReference type="RefSeq" id="WP_344907490.1">
    <property type="nucleotide sequence ID" value="NZ_BAAAYO010000006.1"/>
</dbReference>
<feature type="transmembrane region" description="Helical" evidence="7">
    <location>
        <begin position="158"/>
        <end position="180"/>
    </location>
</feature>
<keyword evidence="2" id="KW-0813">Transport</keyword>
<evidence type="ECO:0000256" key="6">
    <source>
        <dbReference type="ARBA" id="ARBA00023136"/>
    </source>
</evidence>
<dbReference type="PANTHER" id="PTHR43124">
    <property type="entry name" value="PURINE EFFLUX PUMP PBUE"/>
    <property type="match status" value="1"/>
</dbReference>
<evidence type="ECO:0000313" key="10">
    <source>
        <dbReference type="Proteomes" id="UP001589619"/>
    </source>
</evidence>
<evidence type="ECO:0000256" key="1">
    <source>
        <dbReference type="ARBA" id="ARBA00004651"/>
    </source>
</evidence>
<dbReference type="Pfam" id="PF07690">
    <property type="entry name" value="MFS_1"/>
    <property type="match status" value="1"/>
</dbReference>
<feature type="transmembrane region" description="Helical" evidence="7">
    <location>
        <begin position="356"/>
        <end position="377"/>
    </location>
</feature>
<accession>A0ABV5W3W4</accession>
<dbReference type="Proteomes" id="UP001589619">
    <property type="component" value="Unassembled WGS sequence"/>
</dbReference>
<reference evidence="9 10" key="1">
    <citation type="submission" date="2024-09" db="EMBL/GenBank/DDBJ databases">
        <authorList>
            <person name="Sun Q."/>
            <person name="Mori K."/>
        </authorList>
    </citation>
    <scope>NUCLEOTIDE SEQUENCE [LARGE SCALE GENOMIC DNA]</scope>
    <source>
        <strain evidence="9 10">JCM 12520</strain>
    </source>
</reference>
<dbReference type="CDD" id="cd17324">
    <property type="entry name" value="MFS_NepI_like"/>
    <property type="match status" value="1"/>
</dbReference>
<evidence type="ECO:0000256" key="5">
    <source>
        <dbReference type="ARBA" id="ARBA00022989"/>
    </source>
</evidence>
<comment type="subcellular location">
    <subcellularLocation>
        <location evidence="1">Cell membrane</location>
        <topology evidence="1">Multi-pass membrane protein</topology>
    </subcellularLocation>
</comment>
<feature type="transmembrane region" description="Helical" evidence="7">
    <location>
        <begin position="330"/>
        <end position="350"/>
    </location>
</feature>
<dbReference type="PROSITE" id="PS50850">
    <property type="entry name" value="MFS"/>
    <property type="match status" value="1"/>
</dbReference>
<keyword evidence="6 7" id="KW-0472">Membrane</keyword>
<gene>
    <name evidence="9" type="ORF">ACFFNY_26245</name>
</gene>
<feature type="transmembrane region" description="Helical" evidence="7">
    <location>
        <begin position="201"/>
        <end position="224"/>
    </location>
</feature>
<comment type="caution">
    <text evidence="9">The sequence shown here is derived from an EMBL/GenBank/DDBJ whole genome shotgun (WGS) entry which is preliminary data.</text>
</comment>
<keyword evidence="4 7" id="KW-0812">Transmembrane</keyword>
<sequence>MKNSWKIYILAMISFLVGTSEFVIAGILDRLASDVGVSVAAAGQLITVYSLAYAIGTPILIALTAKMDRRKLMLSALGLFFVGNLITVTTTGYGMLIGARIILAISTGVFMVVALTFAAKISHPGRQGSAIATVLLGFNLALILGVPLGRIIADSYDWRIIFTGIGVLSLIAMLVLLPTIPKSEGEAPVPIREQLALLKNPRISVALSISFFWILGYMILYTYITPFLLTITGMSERMVSIGLFVFGLASLLGSQVGGYGADKWGVHRTMIGGLLFHSGILFLLTAFSHSSMFVLPLLMFWSFFAWSTGPVQQVYLIGMAPQASGIILSLNNSIVQLGMAVGAVIGGVIVESISLSAVGWFGGVGVAIGLIPAIYALSMRRRSAIVEQTLSVTDKAEV</sequence>
<dbReference type="InterPro" id="IPR036259">
    <property type="entry name" value="MFS_trans_sf"/>
</dbReference>
<keyword evidence="10" id="KW-1185">Reference proteome</keyword>